<dbReference type="Proteomes" id="UP001168821">
    <property type="component" value="Unassembled WGS sequence"/>
</dbReference>
<reference evidence="1" key="1">
    <citation type="journal article" date="2023" name="G3 (Bethesda)">
        <title>Whole genome assemblies of Zophobas morio and Tenebrio molitor.</title>
        <authorList>
            <person name="Kaur S."/>
            <person name="Stinson S.A."/>
            <person name="diCenzo G.C."/>
        </authorList>
    </citation>
    <scope>NUCLEOTIDE SEQUENCE</scope>
    <source>
        <strain evidence="1">QUZm001</strain>
    </source>
</reference>
<dbReference type="AlphaFoldDB" id="A0AA38IZU2"/>
<evidence type="ECO:0000313" key="1">
    <source>
        <dbReference type="EMBL" id="KAJ3663237.1"/>
    </source>
</evidence>
<dbReference type="EMBL" id="JALNTZ010000002">
    <property type="protein sequence ID" value="KAJ3663237.1"/>
    <property type="molecule type" value="Genomic_DNA"/>
</dbReference>
<organism evidence="1 2">
    <name type="scientific">Zophobas morio</name>
    <dbReference type="NCBI Taxonomy" id="2755281"/>
    <lineage>
        <taxon>Eukaryota</taxon>
        <taxon>Metazoa</taxon>
        <taxon>Ecdysozoa</taxon>
        <taxon>Arthropoda</taxon>
        <taxon>Hexapoda</taxon>
        <taxon>Insecta</taxon>
        <taxon>Pterygota</taxon>
        <taxon>Neoptera</taxon>
        <taxon>Endopterygota</taxon>
        <taxon>Coleoptera</taxon>
        <taxon>Polyphaga</taxon>
        <taxon>Cucujiformia</taxon>
        <taxon>Tenebrionidae</taxon>
        <taxon>Zophobas</taxon>
    </lineage>
</organism>
<sequence length="99" mass="11089">MSEMTNMEIEGSGNVTGFLKRSHEEMRRQMLLSSILNVHHKNRTSSSAEEPADVMVGSDLSLIRSRLSGCRQKFYRLEVVILLRNGLDSCSEVLISCGD</sequence>
<protein>
    <submittedName>
        <fullName evidence="1">Uncharacterized protein</fullName>
    </submittedName>
</protein>
<gene>
    <name evidence="1" type="ORF">Zmor_007541</name>
</gene>
<accession>A0AA38IZU2</accession>
<comment type="caution">
    <text evidence="1">The sequence shown here is derived from an EMBL/GenBank/DDBJ whole genome shotgun (WGS) entry which is preliminary data.</text>
</comment>
<evidence type="ECO:0000313" key="2">
    <source>
        <dbReference type="Proteomes" id="UP001168821"/>
    </source>
</evidence>
<keyword evidence="2" id="KW-1185">Reference proteome</keyword>
<proteinExistence type="predicted"/>
<name>A0AA38IZU2_9CUCU</name>